<reference evidence="3 4" key="1">
    <citation type="submission" date="2019-05" db="EMBL/GenBank/DDBJ databases">
        <title>Another draft genome of Portunus trituberculatus and its Hox gene families provides insights of decapod evolution.</title>
        <authorList>
            <person name="Jeong J.-H."/>
            <person name="Song I."/>
            <person name="Kim S."/>
            <person name="Choi T."/>
            <person name="Kim D."/>
            <person name="Ryu S."/>
            <person name="Kim W."/>
        </authorList>
    </citation>
    <scope>NUCLEOTIDE SEQUENCE [LARGE SCALE GENOMIC DNA]</scope>
    <source>
        <tissue evidence="3">Muscle</tissue>
    </source>
</reference>
<dbReference type="AlphaFoldDB" id="A0A5B7GZK7"/>
<evidence type="ECO:0000313" key="3">
    <source>
        <dbReference type="EMBL" id="MPC62497.1"/>
    </source>
</evidence>
<evidence type="ECO:0000313" key="4">
    <source>
        <dbReference type="Proteomes" id="UP000324222"/>
    </source>
</evidence>
<keyword evidence="1" id="KW-0812">Transmembrane</keyword>
<sequence>MLQKCKSFLQIPLLMLSFLVSASEGIQLTQCHSVLSIKLFHLVLLVFYFCTQNSYLVTGFRTIIGLSKQD</sequence>
<feature type="signal peptide" evidence="2">
    <location>
        <begin position="1"/>
        <end position="25"/>
    </location>
</feature>
<feature type="transmembrane region" description="Helical" evidence="1">
    <location>
        <begin position="32"/>
        <end position="51"/>
    </location>
</feature>
<keyword evidence="1" id="KW-0472">Membrane</keyword>
<evidence type="ECO:0000256" key="2">
    <source>
        <dbReference type="SAM" id="SignalP"/>
    </source>
</evidence>
<keyword evidence="2" id="KW-0732">Signal</keyword>
<keyword evidence="4" id="KW-1185">Reference proteome</keyword>
<protein>
    <submittedName>
        <fullName evidence="3">Uncharacterized protein</fullName>
    </submittedName>
</protein>
<feature type="chain" id="PRO_5022926362" evidence="2">
    <location>
        <begin position="26"/>
        <end position="70"/>
    </location>
</feature>
<organism evidence="3 4">
    <name type="scientific">Portunus trituberculatus</name>
    <name type="common">Swimming crab</name>
    <name type="synonym">Neptunus trituberculatus</name>
    <dbReference type="NCBI Taxonomy" id="210409"/>
    <lineage>
        <taxon>Eukaryota</taxon>
        <taxon>Metazoa</taxon>
        <taxon>Ecdysozoa</taxon>
        <taxon>Arthropoda</taxon>
        <taxon>Crustacea</taxon>
        <taxon>Multicrustacea</taxon>
        <taxon>Malacostraca</taxon>
        <taxon>Eumalacostraca</taxon>
        <taxon>Eucarida</taxon>
        <taxon>Decapoda</taxon>
        <taxon>Pleocyemata</taxon>
        <taxon>Brachyura</taxon>
        <taxon>Eubrachyura</taxon>
        <taxon>Portunoidea</taxon>
        <taxon>Portunidae</taxon>
        <taxon>Portuninae</taxon>
        <taxon>Portunus</taxon>
    </lineage>
</organism>
<keyword evidence="1" id="KW-1133">Transmembrane helix</keyword>
<dbReference type="Proteomes" id="UP000324222">
    <property type="component" value="Unassembled WGS sequence"/>
</dbReference>
<comment type="caution">
    <text evidence="3">The sequence shown here is derived from an EMBL/GenBank/DDBJ whole genome shotgun (WGS) entry which is preliminary data.</text>
</comment>
<proteinExistence type="predicted"/>
<gene>
    <name evidence="3" type="ORF">E2C01_056582</name>
</gene>
<dbReference type="EMBL" id="VSRR010019749">
    <property type="protein sequence ID" value="MPC62497.1"/>
    <property type="molecule type" value="Genomic_DNA"/>
</dbReference>
<accession>A0A5B7GZK7</accession>
<evidence type="ECO:0000256" key="1">
    <source>
        <dbReference type="SAM" id="Phobius"/>
    </source>
</evidence>
<name>A0A5B7GZK7_PORTR</name>